<name>A0AA49FPM8_HELCH</name>
<organism evidence="2">
    <name type="scientific">Heliconius charithonia</name>
    <name type="common">Zebra longwing butterfly</name>
    <dbReference type="NCBI Taxonomy" id="33434"/>
    <lineage>
        <taxon>Eukaryota</taxon>
        <taxon>Metazoa</taxon>
        <taxon>Ecdysozoa</taxon>
        <taxon>Arthropoda</taxon>
        <taxon>Hexapoda</taxon>
        <taxon>Insecta</taxon>
        <taxon>Pterygota</taxon>
        <taxon>Neoptera</taxon>
        <taxon>Endopterygota</taxon>
        <taxon>Lepidoptera</taxon>
        <taxon>Glossata</taxon>
        <taxon>Ditrysia</taxon>
        <taxon>Papilionoidea</taxon>
        <taxon>Nymphalidae</taxon>
        <taxon>Heliconiinae</taxon>
        <taxon>Heliconiini</taxon>
        <taxon>Heliconius</taxon>
    </lineage>
</organism>
<dbReference type="Gene3D" id="1.10.2080.10">
    <property type="entry name" value="Insect odorant-binding protein A10/Ejaculatory bulb-specific protein 3"/>
    <property type="match status" value="1"/>
</dbReference>
<dbReference type="EMBL" id="OQ236495">
    <property type="protein sequence ID" value="WIW78340.1"/>
    <property type="molecule type" value="mRNA"/>
</dbReference>
<dbReference type="SUPFAM" id="SSF100910">
    <property type="entry name" value="Chemosensory protein Csp2"/>
    <property type="match status" value="1"/>
</dbReference>
<keyword evidence="1" id="KW-0732">Signal</keyword>
<dbReference type="Pfam" id="PF03392">
    <property type="entry name" value="OS-D"/>
    <property type="match status" value="1"/>
</dbReference>
<reference evidence="2" key="1">
    <citation type="journal article" date="2023" name="Proc. Natl. Acad. Sci. U.S.A.">
        <title>Sex-linked gene traffic underlies the acquisition of sexually dimorphic UV color vision in Heliconius butterflies.</title>
        <authorList>
            <person name="Chakraborty M."/>
            <person name="Lara A.G."/>
            <person name="Dang A."/>
            <person name="McCulloch K.J."/>
            <person name="Rainbow D."/>
            <person name="Carter D."/>
            <person name="Ngo L.T."/>
            <person name="Solares E."/>
            <person name="Said I."/>
            <person name="Corbett-Detig R.B."/>
            <person name="Gilbert L.E."/>
            <person name="Emerson J.J."/>
            <person name="Briscoe A.D."/>
        </authorList>
    </citation>
    <scope>NUCLEOTIDE SEQUENCE</scope>
</reference>
<evidence type="ECO:0000313" key="2">
    <source>
        <dbReference type="EMBL" id="WIW78340.1"/>
    </source>
</evidence>
<dbReference type="PANTHER" id="PTHR11257:SF13">
    <property type="entry name" value="GEO07322P1"/>
    <property type="match status" value="1"/>
</dbReference>
<protein>
    <submittedName>
        <fullName evidence="2">Chemosensory protein 7</fullName>
    </submittedName>
</protein>
<proteinExistence type="evidence at transcript level"/>
<dbReference type="PANTHER" id="PTHR11257">
    <property type="entry name" value="CHEMOSENSORY PROTEIN-RELATED"/>
    <property type="match status" value="1"/>
</dbReference>
<dbReference type="InterPro" id="IPR036682">
    <property type="entry name" value="OS_D_A10/PebIII_sf"/>
</dbReference>
<feature type="chain" id="PRO_5041439606" evidence="1">
    <location>
        <begin position="17"/>
        <end position="120"/>
    </location>
</feature>
<reference evidence="2" key="2">
    <citation type="submission" date="2023-01" db="EMBL/GenBank/DDBJ databases">
        <authorList>
            <person name="Briscoe A.D."/>
        </authorList>
    </citation>
    <scope>NUCLEOTIDE SEQUENCE</scope>
</reference>
<gene>
    <name evidence="2" type="primary">CSP7</name>
</gene>
<feature type="signal peptide" evidence="1">
    <location>
        <begin position="1"/>
        <end position="16"/>
    </location>
</feature>
<dbReference type="InterPro" id="IPR005055">
    <property type="entry name" value="A10/PebIII"/>
</dbReference>
<accession>A0AA49FPM8</accession>
<evidence type="ECO:0000256" key="1">
    <source>
        <dbReference type="SAM" id="SignalP"/>
    </source>
</evidence>
<sequence>MKCFLVFSAVLVLAAAQQYSSENDDLDIEAVVKDPETLKVFVECFNDKGSCNEQMADFKKDIPEAVVESCSKCTAAQKHIFRRFLEVLKVENAQEYQNFKQKYDPQDKHFAALEAAIANA</sequence>
<dbReference type="AlphaFoldDB" id="A0AA49FPM8"/>